<dbReference type="CDD" id="cd11558">
    <property type="entry name" value="W2_eIF2B_epsilon"/>
    <property type="match status" value="1"/>
</dbReference>
<name>A0A167KME6_PHYB8</name>
<dbReference type="FunFam" id="3.90.550.10:FF:000066">
    <property type="entry name" value="Translation initiation factor eIF-2B subunit epsilon"/>
    <property type="match status" value="1"/>
</dbReference>
<dbReference type="RefSeq" id="XP_018286467.1">
    <property type="nucleotide sequence ID" value="XM_018428577.1"/>
</dbReference>
<dbReference type="InParanoid" id="A0A167KME6"/>
<dbReference type="Gene3D" id="3.90.550.10">
    <property type="entry name" value="Spore Coat Polysaccharide Biosynthesis Protein SpsA, Chain A"/>
    <property type="match status" value="1"/>
</dbReference>
<evidence type="ECO:0000313" key="11">
    <source>
        <dbReference type="Proteomes" id="UP000077315"/>
    </source>
</evidence>
<dbReference type="SMART" id="SM00515">
    <property type="entry name" value="eIF5C"/>
    <property type="match status" value="1"/>
</dbReference>
<dbReference type="SUPFAM" id="SSF51161">
    <property type="entry name" value="Trimeric LpxA-like enzymes"/>
    <property type="match status" value="1"/>
</dbReference>
<evidence type="ECO:0000256" key="1">
    <source>
        <dbReference type="ARBA" id="ARBA00004514"/>
    </source>
</evidence>
<evidence type="ECO:0000256" key="3">
    <source>
        <dbReference type="ARBA" id="ARBA00022490"/>
    </source>
</evidence>
<gene>
    <name evidence="10" type="ORF">PHYBLDRAFT_117403</name>
</gene>
<sequence>MPPKNKRATQAQNNDGDEQPFQAVILTDSYDERFLPISHEMPRCLMPLCNIPLIEYTLEVLAIADVVEVFIVCTSHIETIKAYFENSSWMSPQCKLNVQIVQTPDAMSVGDALRELDARQLITSDFILTIGDLVSNIKLDKALEAHRARKKTDKNSIMTMVLKETTRTHPSRPKDNTGVFVLDPKTERCLFYEPVTALPRKGRFEMSPEIFENRTQVEFRNDLVDPRLDICSVEVPALLSENFDWQRHRRDFLHGILTSDILGKTVYTHIVSEPYVARIENEQLYATVSKHILNRWAFPVVPETNLKQGDDYEFSRGNIYKSGNVSLSRSCMIDEDVQIGSGSVIGQSTRIAHSVIGRNCNIGDNVVLEGAFLWDGCVIEKNCKVTKSILANNVTLLEGTTIEKGSLVSVGVSLGPKEDIPKYSKLSLEPQPKNSIFADDSDEEEEEEDAFDMADLVLEDHELSDSASEIGDFSDVESDSGSIGGAWNLDSSVTTAKQSADFKNEIAQTIGRALEENHSVDTAALEITGLRMSSNGTYTEVREVLIPALIDHIDIANPVSSMKLVFNKWGPLITKVTHSLDDQAHVLLTLQNYCASRDAFTKLFAGALQLLYHADVVDEDAVMKWYTSEAAKSGTPAERKLREKSTAFIEWLNDAEEESDEDSDDE</sequence>
<dbReference type="InterPro" id="IPR035543">
    <property type="entry name" value="eIF-2B_epsilon_N"/>
</dbReference>
<dbReference type="SUPFAM" id="SSF53448">
    <property type="entry name" value="Nucleotide-diphospho-sugar transferases"/>
    <property type="match status" value="1"/>
</dbReference>
<proteinExistence type="inferred from homology"/>
<dbReference type="InterPro" id="IPR056764">
    <property type="entry name" value="LbH_EIF2B3/5"/>
</dbReference>
<evidence type="ECO:0000256" key="7">
    <source>
        <dbReference type="ARBA" id="ARBA00044345"/>
    </source>
</evidence>
<protein>
    <recommendedName>
        <fullName evidence="6">Translation initiation factor eIF2B subunit epsilon</fullName>
    </recommendedName>
    <alternativeName>
        <fullName evidence="7">eIF2B GDP-GTP exchange factor subunit epsilon</fullName>
    </alternativeName>
</protein>
<dbReference type="Gene3D" id="2.160.10.10">
    <property type="entry name" value="Hexapeptide repeat proteins"/>
    <property type="match status" value="1"/>
</dbReference>
<dbReference type="GO" id="GO:0003743">
    <property type="term" value="F:translation initiation factor activity"/>
    <property type="evidence" value="ECO:0007669"/>
    <property type="project" value="UniProtKB-KW"/>
</dbReference>
<evidence type="ECO:0000256" key="2">
    <source>
        <dbReference type="ARBA" id="ARBA00007878"/>
    </source>
</evidence>
<dbReference type="GeneID" id="28989483"/>
<organism evidence="10 11">
    <name type="scientific">Phycomyces blakesleeanus (strain ATCC 8743b / DSM 1359 / FGSC 10004 / NBRC 33097 / NRRL 1555)</name>
    <dbReference type="NCBI Taxonomy" id="763407"/>
    <lineage>
        <taxon>Eukaryota</taxon>
        <taxon>Fungi</taxon>
        <taxon>Fungi incertae sedis</taxon>
        <taxon>Mucoromycota</taxon>
        <taxon>Mucoromycotina</taxon>
        <taxon>Mucoromycetes</taxon>
        <taxon>Mucorales</taxon>
        <taxon>Phycomycetaceae</taxon>
        <taxon>Phycomyces</taxon>
    </lineage>
</organism>
<comment type="subcellular location">
    <subcellularLocation>
        <location evidence="1">Cytoplasm</location>
        <location evidence="1">Cytosol</location>
    </subcellularLocation>
</comment>
<dbReference type="Gene3D" id="1.25.40.180">
    <property type="match status" value="1"/>
</dbReference>
<dbReference type="InterPro" id="IPR051956">
    <property type="entry name" value="eIF2B_epsilon"/>
</dbReference>
<dbReference type="GO" id="GO:0005851">
    <property type="term" value="C:eukaryotic translation initiation factor 2B complex"/>
    <property type="evidence" value="ECO:0007669"/>
    <property type="project" value="TreeGrafter"/>
</dbReference>
<comment type="similarity">
    <text evidence="2">Belongs to the eIF-2B gamma/epsilon subunits family.</text>
</comment>
<reference evidence="11" key="1">
    <citation type="submission" date="2015-06" db="EMBL/GenBank/DDBJ databases">
        <title>Expansion of signal transduction pathways in fungi by whole-genome duplication.</title>
        <authorList>
            <consortium name="DOE Joint Genome Institute"/>
            <person name="Corrochano L.M."/>
            <person name="Kuo A."/>
            <person name="Marcet-Houben M."/>
            <person name="Polaino S."/>
            <person name="Salamov A."/>
            <person name="Villalobos J.M."/>
            <person name="Alvarez M.I."/>
            <person name="Avalos J."/>
            <person name="Benito E.P."/>
            <person name="Benoit I."/>
            <person name="Burger G."/>
            <person name="Camino L.P."/>
            <person name="Canovas D."/>
            <person name="Cerda-Olmedo E."/>
            <person name="Cheng J.-F."/>
            <person name="Dominguez A."/>
            <person name="Elias M."/>
            <person name="Eslava A.P."/>
            <person name="Glaser F."/>
            <person name="Grimwood J."/>
            <person name="Gutierrez G."/>
            <person name="Heitman J."/>
            <person name="Henrissat B."/>
            <person name="Iturriaga E.A."/>
            <person name="Lang B.F."/>
            <person name="Lavin J.L."/>
            <person name="Lee S."/>
            <person name="Li W."/>
            <person name="Lindquist E."/>
            <person name="Lopez-Garcia S."/>
            <person name="Luque E.M."/>
            <person name="Marcos A.T."/>
            <person name="Martin J."/>
            <person name="McCluskey K."/>
            <person name="Medina H.R."/>
            <person name="Miralles-Duran A."/>
            <person name="Miyazaki A."/>
            <person name="Munoz-Torres E."/>
            <person name="Oguiza J.A."/>
            <person name="Ohm R."/>
            <person name="Olmedo M."/>
            <person name="Orejas M."/>
            <person name="Ortiz-Castellanos L."/>
            <person name="Pisabarro A.G."/>
            <person name="Rodriguez-Romero J."/>
            <person name="Ruiz-Herrera J."/>
            <person name="Ruiz-Vazquez R."/>
            <person name="Sanz C."/>
            <person name="Schackwitz W."/>
            <person name="Schmutz J."/>
            <person name="Shahriari M."/>
            <person name="Shelest E."/>
            <person name="Silva-Franco F."/>
            <person name="Soanes D."/>
            <person name="Syed K."/>
            <person name="Tagua V.G."/>
            <person name="Talbot N.J."/>
            <person name="Thon M."/>
            <person name="De vries R.P."/>
            <person name="Wiebenga A."/>
            <person name="Yadav J.S."/>
            <person name="Braun E.L."/>
            <person name="Baker S."/>
            <person name="Garre V."/>
            <person name="Horwitz B."/>
            <person name="Torres-Martinez S."/>
            <person name="Idnurm A."/>
            <person name="Herrera-Estrella A."/>
            <person name="Gabaldon T."/>
            <person name="Grigoriev I.V."/>
        </authorList>
    </citation>
    <scope>NUCLEOTIDE SEQUENCE [LARGE SCALE GENOMIC DNA]</scope>
    <source>
        <strain evidence="11">NRRL 1555(-)</strain>
    </source>
</reference>
<dbReference type="VEuPathDB" id="FungiDB:PHYBLDRAFT_117403"/>
<dbReference type="GO" id="GO:0031369">
    <property type="term" value="F:translation initiation factor binding"/>
    <property type="evidence" value="ECO:0007669"/>
    <property type="project" value="InterPro"/>
</dbReference>
<dbReference type="CDD" id="cd04197">
    <property type="entry name" value="eIF-2B_epsilon_N"/>
    <property type="match status" value="1"/>
</dbReference>
<dbReference type="InterPro" id="IPR011004">
    <property type="entry name" value="Trimer_LpxA-like_sf"/>
</dbReference>
<dbReference type="Pfam" id="PF00483">
    <property type="entry name" value="NTP_transferase"/>
    <property type="match status" value="1"/>
</dbReference>
<dbReference type="STRING" id="763407.A0A167KME6"/>
<dbReference type="InterPro" id="IPR005835">
    <property type="entry name" value="NTP_transferase_dom"/>
</dbReference>
<dbReference type="Proteomes" id="UP000077315">
    <property type="component" value="Unassembled WGS sequence"/>
</dbReference>
<evidence type="ECO:0000259" key="9">
    <source>
        <dbReference type="PROSITE" id="PS51363"/>
    </source>
</evidence>
<keyword evidence="5" id="KW-0648">Protein biosynthesis</keyword>
<evidence type="ECO:0000256" key="4">
    <source>
        <dbReference type="ARBA" id="ARBA00022540"/>
    </source>
</evidence>
<dbReference type="SUPFAM" id="SSF48371">
    <property type="entry name" value="ARM repeat"/>
    <property type="match status" value="1"/>
</dbReference>
<dbReference type="InterPro" id="IPR016024">
    <property type="entry name" value="ARM-type_fold"/>
</dbReference>
<comment type="subunit">
    <text evidence="8">Component of the translation initiation factor 2B (eIF2B) complex which is a heterodecamer of two sets of five different subunits: alpha, beta, gamma, delta and epsilon. Subunits alpha, beta and delta comprise a regulatory subcomplex and subunits epsilon and gamma comprise a catalytic subcomplex. Within the complex, the hexameric regulatory complex resides at the center, with the two heterodimeric catalytic subcomplexes bound on opposite sides.</text>
</comment>
<keyword evidence="4" id="KW-0396">Initiation factor</keyword>
<evidence type="ECO:0000256" key="8">
    <source>
        <dbReference type="ARBA" id="ARBA00046432"/>
    </source>
</evidence>
<dbReference type="InterPro" id="IPR003307">
    <property type="entry name" value="W2_domain"/>
</dbReference>
<accession>A0A167KME6</accession>
<dbReference type="PROSITE" id="PS51363">
    <property type="entry name" value="W2"/>
    <property type="match status" value="1"/>
</dbReference>
<evidence type="ECO:0000256" key="5">
    <source>
        <dbReference type="ARBA" id="ARBA00022917"/>
    </source>
</evidence>
<dbReference type="AlphaFoldDB" id="A0A167KME6"/>
<dbReference type="EMBL" id="KV440995">
    <property type="protein sequence ID" value="OAD68427.1"/>
    <property type="molecule type" value="Genomic_DNA"/>
</dbReference>
<dbReference type="Pfam" id="PF02020">
    <property type="entry name" value="W2"/>
    <property type="match status" value="1"/>
</dbReference>
<dbReference type="Pfam" id="PF25084">
    <property type="entry name" value="LbH_EIF2B"/>
    <property type="match status" value="1"/>
</dbReference>
<dbReference type="GO" id="GO:0005085">
    <property type="term" value="F:guanyl-nucleotide exchange factor activity"/>
    <property type="evidence" value="ECO:0007669"/>
    <property type="project" value="InterPro"/>
</dbReference>
<evidence type="ECO:0000256" key="6">
    <source>
        <dbReference type="ARBA" id="ARBA00044144"/>
    </source>
</evidence>
<evidence type="ECO:0000313" key="10">
    <source>
        <dbReference type="EMBL" id="OAD68427.1"/>
    </source>
</evidence>
<dbReference type="InterPro" id="IPR044123">
    <property type="entry name" value="W2_eIF2B_epsilon"/>
</dbReference>
<dbReference type="PANTHER" id="PTHR45887:SF1">
    <property type="entry name" value="TRANSLATION INITIATION FACTOR EIF-2B SUBUNIT EPSILON"/>
    <property type="match status" value="1"/>
</dbReference>
<feature type="domain" description="W2" evidence="9">
    <location>
        <begin position="496"/>
        <end position="662"/>
    </location>
</feature>
<dbReference type="GO" id="GO:0005829">
    <property type="term" value="C:cytosol"/>
    <property type="evidence" value="ECO:0007669"/>
    <property type="project" value="UniProtKB-SubCell"/>
</dbReference>
<dbReference type="OrthoDB" id="424572at2759"/>
<keyword evidence="11" id="KW-1185">Reference proteome</keyword>
<keyword evidence="3" id="KW-0963">Cytoplasm</keyword>
<dbReference type="FunCoup" id="A0A167KME6">
    <property type="interactions" value="822"/>
</dbReference>
<dbReference type="PANTHER" id="PTHR45887">
    <property type="entry name" value="TRANSLATION INITIATION FACTOR EIF-2B SUBUNIT EPSILON"/>
    <property type="match status" value="1"/>
</dbReference>
<dbReference type="InterPro" id="IPR029044">
    <property type="entry name" value="Nucleotide-diphossugar_trans"/>
</dbReference>